<comment type="caution">
    <text evidence="1">The sequence shown here is derived from an EMBL/GenBank/DDBJ whole genome shotgun (WGS) entry which is preliminary data.</text>
</comment>
<reference evidence="1" key="1">
    <citation type="submission" date="2020-04" db="EMBL/GenBank/DDBJ databases">
        <authorList>
            <person name="Alioto T."/>
            <person name="Alioto T."/>
            <person name="Gomez Garrido J."/>
        </authorList>
    </citation>
    <scope>NUCLEOTIDE SEQUENCE</scope>
    <source>
        <strain evidence="1">A484AB</strain>
    </source>
</reference>
<gene>
    <name evidence="1" type="ORF">PACLA_8A023433</name>
</gene>
<evidence type="ECO:0000313" key="2">
    <source>
        <dbReference type="Proteomes" id="UP001152795"/>
    </source>
</evidence>
<dbReference type="AlphaFoldDB" id="A0A7D9HPC8"/>
<keyword evidence="2" id="KW-1185">Reference proteome</keyword>
<accession>A0A7D9HPC8</accession>
<name>A0A7D9HPC8_PARCT</name>
<proteinExistence type="predicted"/>
<dbReference type="Proteomes" id="UP001152795">
    <property type="component" value="Unassembled WGS sequence"/>
</dbReference>
<organism evidence="1 2">
    <name type="scientific">Paramuricea clavata</name>
    <name type="common">Red gorgonian</name>
    <name type="synonym">Violescent sea-whip</name>
    <dbReference type="NCBI Taxonomy" id="317549"/>
    <lineage>
        <taxon>Eukaryota</taxon>
        <taxon>Metazoa</taxon>
        <taxon>Cnidaria</taxon>
        <taxon>Anthozoa</taxon>
        <taxon>Octocorallia</taxon>
        <taxon>Malacalcyonacea</taxon>
        <taxon>Plexauridae</taxon>
        <taxon>Paramuricea</taxon>
    </lineage>
</organism>
<sequence>MLVTEEALVGVRKVIREELYREKIAEPSRSVSEIGAMTAKEMKRELSQLGLDFVTNMEPKFRSEIKKLASERKKRPEFNIRNMKKRLAEEKSWEKSIAREETHRKNSIAREEARRRGVEKIDRRDLNETVHQRDQRLRRNELARIRRAKKKEVAARLLDLTPVLQETALRGMVSCYIIKPTVAYDPVPFLEAVRPKVQELLDGLRGNKSRNIRIGLICLMGKEQNGKETEKEATFTTGNYKLHGERRTQIHPYVISADTESFLKKKKEDIEKDNNPKASGTEELHEHIMNSYCMKSETIQHISVHKLQCISDRKLTIPFPWKRCLIIK</sequence>
<evidence type="ECO:0000313" key="1">
    <source>
        <dbReference type="EMBL" id="CAB3989939.1"/>
    </source>
</evidence>
<dbReference type="EMBL" id="CACRXK020001573">
    <property type="protein sequence ID" value="CAB3989939.1"/>
    <property type="molecule type" value="Genomic_DNA"/>
</dbReference>
<protein>
    <submittedName>
        <fullName evidence="1">Uncharacterized protein</fullName>
    </submittedName>
</protein>